<evidence type="ECO:0000313" key="2">
    <source>
        <dbReference type="EMBL" id="GAG44030.1"/>
    </source>
</evidence>
<dbReference type="EMBL" id="BARS01055262">
    <property type="protein sequence ID" value="GAG44030.1"/>
    <property type="molecule type" value="Genomic_DNA"/>
</dbReference>
<gene>
    <name evidence="2" type="ORF">S01H1_81633</name>
</gene>
<evidence type="ECO:0000256" key="1">
    <source>
        <dbReference type="SAM" id="MobiDB-lite"/>
    </source>
</evidence>
<organism evidence="2">
    <name type="scientific">marine sediment metagenome</name>
    <dbReference type="NCBI Taxonomy" id="412755"/>
    <lineage>
        <taxon>unclassified sequences</taxon>
        <taxon>metagenomes</taxon>
        <taxon>ecological metagenomes</taxon>
    </lineage>
</organism>
<accession>X0XLI1</accession>
<dbReference type="AlphaFoldDB" id="X0XLI1"/>
<reference evidence="2" key="1">
    <citation type="journal article" date="2014" name="Front. Microbiol.">
        <title>High frequency of phylogenetically diverse reductive dehalogenase-homologous genes in deep subseafloor sedimentary metagenomes.</title>
        <authorList>
            <person name="Kawai M."/>
            <person name="Futagami T."/>
            <person name="Toyoda A."/>
            <person name="Takaki Y."/>
            <person name="Nishi S."/>
            <person name="Hori S."/>
            <person name="Arai W."/>
            <person name="Tsubouchi T."/>
            <person name="Morono Y."/>
            <person name="Uchiyama I."/>
            <person name="Ito T."/>
            <person name="Fujiyama A."/>
            <person name="Inagaki F."/>
            <person name="Takami H."/>
        </authorList>
    </citation>
    <scope>NUCLEOTIDE SEQUENCE</scope>
    <source>
        <strain evidence="2">Expedition CK06-06</strain>
    </source>
</reference>
<comment type="caution">
    <text evidence="2">The sequence shown here is derived from an EMBL/GenBank/DDBJ whole genome shotgun (WGS) entry which is preliminary data.</text>
</comment>
<sequence>MLTAGDHGRAGGASGRGWWSSCGTNEYSLYANSHACSTDQYAVPTDGHATTTGRNARIHGNSPSSDVHATTADKHATPDSNPVSIHEHANSNLPADTNTGTNANDYARRDACQPNCICSSWFFTLLGPHKR</sequence>
<proteinExistence type="predicted"/>
<name>X0XLI1_9ZZZZ</name>
<feature type="region of interest" description="Disordered" evidence="1">
    <location>
        <begin position="41"/>
        <end position="102"/>
    </location>
</feature>
<feature type="compositionally biased region" description="Polar residues" evidence="1">
    <location>
        <begin position="90"/>
        <end position="102"/>
    </location>
</feature>
<protein>
    <submittedName>
        <fullName evidence="2">Uncharacterized protein</fullName>
    </submittedName>
</protein>